<feature type="region of interest" description="Disordered" evidence="3">
    <location>
        <begin position="314"/>
        <end position="356"/>
    </location>
</feature>
<dbReference type="GO" id="GO:0035091">
    <property type="term" value="F:phosphatidylinositol binding"/>
    <property type="evidence" value="ECO:0007669"/>
    <property type="project" value="InterPro"/>
</dbReference>
<dbReference type="FunFam" id="3.30.1520.10:FF:000040">
    <property type="entry name" value="NADPH oxidase organizer 1"/>
    <property type="match status" value="1"/>
</dbReference>
<dbReference type="GO" id="GO:0005737">
    <property type="term" value="C:cytoplasm"/>
    <property type="evidence" value="ECO:0007669"/>
    <property type="project" value="TreeGrafter"/>
</dbReference>
<feature type="domain" description="SH3" evidence="4">
    <location>
        <begin position="229"/>
        <end position="288"/>
    </location>
</feature>
<dbReference type="SUPFAM" id="SSF64268">
    <property type="entry name" value="PX domain"/>
    <property type="match status" value="1"/>
</dbReference>
<dbReference type="Pfam" id="PF00787">
    <property type="entry name" value="PX"/>
    <property type="match status" value="1"/>
</dbReference>
<dbReference type="CDD" id="cd12024">
    <property type="entry name" value="SH3_NoxO1_2"/>
    <property type="match status" value="2"/>
</dbReference>
<dbReference type="Gene3D" id="3.30.1520.10">
    <property type="entry name" value="Phox-like domain"/>
    <property type="match status" value="1"/>
</dbReference>
<feature type="domain" description="SH3" evidence="4">
    <location>
        <begin position="155"/>
        <end position="217"/>
    </location>
</feature>
<keyword evidence="1 2" id="KW-0728">SH3 domain</keyword>
<evidence type="ECO:0000313" key="6">
    <source>
        <dbReference type="EMBL" id="KAJ1096051.1"/>
    </source>
</evidence>
<dbReference type="PANTHER" id="PTHR15706:SF10">
    <property type="entry name" value="NADPH OXIDASE ORGANIZER 1"/>
    <property type="match status" value="1"/>
</dbReference>
<feature type="domain" description="PX" evidence="5">
    <location>
        <begin position="1"/>
        <end position="119"/>
    </location>
</feature>
<evidence type="ECO:0000256" key="1">
    <source>
        <dbReference type="ARBA" id="ARBA00022443"/>
    </source>
</evidence>
<keyword evidence="7" id="KW-1185">Reference proteome</keyword>
<name>A0AAV7LWX6_PLEWA</name>
<dbReference type="AlphaFoldDB" id="A0AAV7LWX6"/>
<dbReference type="Pfam" id="PF00018">
    <property type="entry name" value="SH3_1"/>
    <property type="match status" value="2"/>
</dbReference>
<dbReference type="GO" id="GO:0042554">
    <property type="term" value="P:superoxide anion generation"/>
    <property type="evidence" value="ECO:0007669"/>
    <property type="project" value="TreeGrafter"/>
</dbReference>
<dbReference type="PROSITE" id="PS50195">
    <property type="entry name" value="PX"/>
    <property type="match status" value="1"/>
</dbReference>
<evidence type="ECO:0000256" key="2">
    <source>
        <dbReference type="PROSITE-ProRule" id="PRU00192"/>
    </source>
</evidence>
<comment type="caution">
    <text evidence="6">The sequence shown here is derived from an EMBL/GenBank/DDBJ whole genome shotgun (WGS) entry which is preliminary data.</text>
</comment>
<dbReference type="InterPro" id="IPR001452">
    <property type="entry name" value="SH3_domain"/>
</dbReference>
<dbReference type="SUPFAM" id="SSF50044">
    <property type="entry name" value="SH3-domain"/>
    <property type="match status" value="4"/>
</dbReference>
<sequence>MEAKGVGVVQHHRKKTYMFLVLWSDRNNILIYRTYEEFKKFHVSLKKKFPIEAGHMKKSERTIPKFKDASTFTVRKEPRRFLARLRLLETYVQELLRTDAKISQGEDVTAFFTPHLKDLDPAFHENSIVIMPSEARDGKREISRQPASDAVIQPIRAEQYCCLETYEAADTKNRPFKVRRGELVDVLLKDTTGWWLVENEEKCLAWFPAPYLSKLSTSKETSTRRQSTDTGELYFAVKCYEAKDSDELSMNIGVVVEVLEKSDDGWWLVWYNEHIGYVPSMFLRPYNNPHQKFQAITKNALYASTPDIQETAITAHPRRVSLEEVPSQNSNSEDGTGEMGKSLQRKQSRSLCSLPITSSKKVRPPLTLELDDVLPEQTGNGVQWKPTPSPRNIILSPENTEPFCMNSNVVEGHGQWIRKPMPRRHLSKDAGLGDSFSTSGSDDSLSSSSDSRPKVPKVPQKPEPHEIMESIVIMPSEARDGKREISRQPASDAVIQPIRAEQYCCLETYEAADTKNRPFKVRRGELVDVLLKDTTGWWLVENEEKCLAWFPAPYLSKLSTSKETSTRRQSTDTGELYFAVKCYEAKDSDELSMNIGVVVEVLEKSDDGWWLVWYNEHIGYVPSMFLRPYNNPHQKFQAITKNALYASTPDIQETAITAHPRRVSLEEVPSQNSNSEDGTGEMGKSLQRKQSRSLCSLPITSSKKVRPPLTLELDDVLPEQTGNGVQWKPTPSPRNIILSPENTEPFCMNSNVVEGHGQWIRKPMPRRHLSKDAGLGDSFSTSGSDDSLSSSSDSRPKVPKVPQKPEPHEIMERCTTFTKKALQRSAPILNSMTISVKPESF</sequence>
<feature type="region of interest" description="Disordered" evidence="3">
    <location>
        <begin position="425"/>
        <end position="468"/>
    </location>
</feature>
<feature type="region of interest" description="Disordered" evidence="3">
    <location>
        <begin position="658"/>
        <end position="699"/>
    </location>
</feature>
<dbReference type="Gene3D" id="2.30.30.40">
    <property type="entry name" value="SH3 Domains"/>
    <property type="match status" value="4"/>
</dbReference>
<dbReference type="GO" id="GO:0016176">
    <property type="term" value="F:superoxide-generating NADPH oxidase activator activity"/>
    <property type="evidence" value="ECO:0007669"/>
    <property type="project" value="TreeGrafter"/>
</dbReference>
<dbReference type="InterPro" id="IPR051228">
    <property type="entry name" value="NADPH_Oxidase/PX-Domain"/>
</dbReference>
<dbReference type="PANTHER" id="PTHR15706">
    <property type="entry name" value="SH3 MULTIPLE DOMAIN"/>
    <property type="match status" value="1"/>
</dbReference>
<feature type="domain" description="SH3" evidence="4">
    <location>
        <begin position="572"/>
        <end position="631"/>
    </location>
</feature>
<dbReference type="Proteomes" id="UP001066276">
    <property type="component" value="Chromosome 10"/>
</dbReference>
<evidence type="ECO:0000313" key="7">
    <source>
        <dbReference type="Proteomes" id="UP001066276"/>
    </source>
</evidence>
<evidence type="ECO:0000259" key="5">
    <source>
        <dbReference type="PROSITE" id="PS50195"/>
    </source>
</evidence>
<organism evidence="6 7">
    <name type="scientific">Pleurodeles waltl</name>
    <name type="common">Iberian ribbed newt</name>
    <dbReference type="NCBI Taxonomy" id="8319"/>
    <lineage>
        <taxon>Eukaryota</taxon>
        <taxon>Metazoa</taxon>
        <taxon>Chordata</taxon>
        <taxon>Craniata</taxon>
        <taxon>Vertebrata</taxon>
        <taxon>Euteleostomi</taxon>
        <taxon>Amphibia</taxon>
        <taxon>Batrachia</taxon>
        <taxon>Caudata</taxon>
        <taxon>Salamandroidea</taxon>
        <taxon>Salamandridae</taxon>
        <taxon>Pleurodelinae</taxon>
        <taxon>Pleurodeles</taxon>
    </lineage>
</organism>
<feature type="domain" description="SH3" evidence="4">
    <location>
        <begin position="498"/>
        <end position="560"/>
    </location>
</feature>
<dbReference type="SMART" id="SM00312">
    <property type="entry name" value="PX"/>
    <property type="match status" value="1"/>
</dbReference>
<feature type="compositionally biased region" description="Low complexity" evidence="3">
    <location>
        <begin position="432"/>
        <end position="450"/>
    </location>
</feature>
<evidence type="ECO:0000256" key="3">
    <source>
        <dbReference type="SAM" id="MobiDB-lite"/>
    </source>
</evidence>
<dbReference type="InterPro" id="IPR035758">
    <property type="entry name" value="NoxO1_SH3_2"/>
</dbReference>
<feature type="region of interest" description="Disordered" evidence="3">
    <location>
        <begin position="768"/>
        <end position="811"/>
    </location>
</feature>
<dbReference type="FunFam" id="2.30.30.40:FF:000219">
    <property type="entry name" value="NADPH oxidase organizer 1"/>
    <property type="match status" value="2"/>
</dbReference>
<dbReference type="EMBL" id="JANPWB010000014">
    <property type="protein sequence ID" value="KAJ1096051.1"/>
    <property type="molecule type" value="Genomic_DNA"/>
</dbReference>
<dbReference type="SMART" id="SM00326">
    <property type="entry name" value="SH3"/>
    <property type="match status" value="4"/>
</dbReference>
<dbReference type="InterPro" id="IPR001683">
    <property type="entry name" value="PX_dom"/>
</dbReference>
<gene>
    <name evidence="6" type="ORF">NDU88_001199</name>
</gene>
<accession>A0AAV7LWX6</accession>
<proteinExistence type="predicted"/>
<dbReference type="InterPro" id="IPR036028">
    <property type="entry name" value="SH3-like_dom_sf"/>
</dbReference>
<dbReference type="InterPro" id="IPR036871">
    <property type="entry name" value="PX_dom_sf"/>
</dbReference>
<dbReference type="PROSITE" id="PS50002">
    <property type="entry name" value="SH3"/>
    <property type="match status" value="4"/>
</dbReference>
<evidence type="ECO:0008006" key="8">
    <source>
        <dbReference type="Google" id="ProtNLM"/>
    </source>
</evidence>
<feature type="compositionally biased region" description="Low complexity" evidence="3">
    <location>
        <begin position="775"/>
        <end position="793"/>
    </location>
</feature>
<reference evidence="6" key="1">
    <citation type="journal article" date="2022" name="bioRxiv">
        <title>Sequencing and chromosome-scale assembly of the giantPleurodeles waltlgenome.</title>
        <authorList>
            <person name="Brown T."/>
            <person name="Elewa A."/>
            <person name="Iarovenko S."/>
            <person name="Subramanian E."/>
            <person name="Araus A.J."/>
            <person name="Petzold A."/>
            <person name="Susuki M."/>
            <person name="Suzuki K.-i.T."/>
            <person name="Hayashi T."/>
            <person name="Toyoda A."/>
            <person name="Oliveira C."/>
            <person name="Osipova E."/>
            <person name="Leigh N.D."/>
            <person name="Simon A."/>
            <person name="Yun M.H."/>
        </authorList>
    </citation>
    <scope>NUCLEOTIDE SEQUENCE</scope>
    <source>
        <strain evidence="6">20211129_DDA</strain>
        <tissue evidence="6">Liver</tissue>
    </source>
</reference>
<evidence type="ECO:0000259" key="4">
    <source>
        <dbReference type="PROSITE" id="PS50002"/>
    </source>
</evidence>
<protein>
    <recommendedName>
        <fullName evidence="8">NADPH oxidase organizer 1</fullName>
    </recommendedName>
</protein>